<evidence type="ECO:0000256" key="6">
    <source>
        <dbReference type="ARBA" id="ARBA00022722"/>
    </source>
</evidence>
<evidence type="ECO:0000256" key="19">
    <source>
        <dbReference type="ARBA" id="ARBA00023306"/>
    </source>
</evidence>
<evidence type="ECO:0000256" key="12">
    <source>
        <dbReference type="ARBA" id="ARBA00022837"/>
    </source>
</evidence>
<evidence type="ECO:0000256" key="21">
    <source>
        <dbReference type="ARBA" id="ARBA00066032"/>
    </source>
</evidence>
<keyword evidence="14" id="KW-0175">Coiled coil</keyword>
<keyword evidence="6" id="KW-0540">Nuclease</keyword>
<evidence type="ECO:0000256" key="5">
    <source>
        <dbReference type="ARBA" id="ARBA00022618"/>
    </source>
</evidence>
<gene>
    <name evidence="24" type="ORF">FPE_LOCUS5718</name>
</gene>
<dbReference type="Proteomes" id="UP000834106">
    <property type="component" value="Chromosome 3"/>
</dbReference>
<dbReference type="Pfam" id="PF02732">
    <property type="entry name" value="ERCC4"/>
    <property type="match status" value="1"/>
</dbReference>
<evidence type="ECO:0000256" key="10">
    <source>
        <dbReference type="ARBA" id="ARBA00022776"/>
    </source>
</evidence>
<keyword evidence="5" id="KW-0132">Cell division</keyword>
<evidence type="ECO:0000256" key="17">
    <source>
        <dbReference type="ARBA" id="ARBA00023242"/>
    </source>
</evidence>
<dbReference type="Pfam" id="PF21292">
    <property type="entry name" value="EME1-MUS81_C"/>
    <property type="match status" value="1"/>
</dbReference>
<dbReference type="EMBL" id="OU503038">
    <property type="protein sequence ID" value="CAI9758288.1"/>
    <property type="molecule type" value="Genomic_DNA"/>
</dbReference>
<evidence type="ECO:0000256" key="18">
    <source>
        <dbReference type="ARBA" id="ARBA00023254"/>
    </source>
</evidence>
<evidence type="ECO:0000259" key="23">
    <source>
        <dbReference type="Pfam" id="PF02732"/>
    </source>
</evidence>
<protein>
    <recommendedName>
        <fullName evidence="23">ERCC4 domain-containing protein</fullName>
    </recommendedName>
</protein>
<dbReference type="GO" id="GO:0005634">
    <property type="term" value="C:nucleus"/>
    <property type="evidence" value="ECO:0007669"/>
    <property type="project" value="UniProtKB-SubCell"/>
</dbReference>
<organism evidence="24 25">
    <name type="scientific">Fraxinus pennsylvanica</name>
    <dbReference type="NCBI Taxonomy" id="56036"/>
    <lineage>
        <taxon>Eukaryota</taxon>
        <taxon>Viridiplantae</taxon>
        <taxon>Streptophyta</taxon>
        <taxon>Embryophyta</taxon>
        <taxon>Tracheophyta</taxon>
        <taxon>Spermatophyta</taxon>
        <taxon>Magnoliopsida</taxon>
        <taxon>eudicotyledons</taxon>
        <taxon>Gunneridae</taxon>
        <taxon>Pentapetalae</taxon>
        <taxon>asterids</taxon>
        <taxon>lamiids</taxon>
        <taxon>Lamiales</taxon>
        <taxon>Oleaceae</taxon>
        <taxon>Oleeae</taxon>
        <taxon>Fraxinus</taxon>
    </lineage>
</organism>
<name>A0AAD1YVT2_9LAMI</name>
<dbReference type="PANTHER" id="PTHR21077">
    <property type="entry name" value="EME1 PROTEIN"/>
    <property type="match status" value="1"/>
</dbReference>
<dbReference type="Gene3D" id="1.10.150.670">
    <property type="entry name" value="Crossover junction endonuclease EME1, DNA-binding domain"/>
    <property type="match status" value="1"/>
</dbReference>
<dbReference type="PANTHER" id="PTHR21077:SF5">
    <property type="entry name" value="CROSSOVER JUNCTION ENDONUCLEASE MMS4"/>
    <property type="match status" value="1"/>
</dbReference>
<keyword evidence="15" id="KW-0233">DNA recombination</keyword>
<keyword evidence="25" id="KW-1185">Reference proteome</keyword>
<feature type="compositionally biased region" description="Basic and acidic residues" evidence="22">
    <location>
        <begin position="279"/>
        <end position="294"/>
    </location>
</feature>
<comment type="subcellular location">
    <subcellularLocation>
        <location evidence="3">Nucleus</location>
    </subcellularLocation>
</comment>
<evidence type="ECO:0000256" key="8">
    <source>
        <dbReference type="ARBA" id="ARBA00022759"/>
    </source>
</evidence>
<comment type="subunit">
    <text evidence="21">Forms a heterodimer with MUS81.</text>
</comment>
<dbReference type="Gene3D" id="3.40.50.10130">
    <property type="match status" value="1"/>
</dbReference>
<proteinExistence type="inferred from homology"/>
<evidence type="ECO:0000313" key="24">
    <source>
        <dbReference type="EMBL" id="CAI9758288.1"/>
    </source>
</evidence>
<dbReference type="InterPro" id="IPR047524">
    <property type="entry name" value="XPF_nuclease_EME1_plant/arthr"/>
</dbReference>
<evidence type="ECO:0000256" key="22">
    <source>
        <dbReference type="SAM" id="MobiDB-lite"/>
    </source>
</evidence>
<keyword evidence="13" id="KW-0460">Magnesium</keyword>
<evidence type="ECO:0000256" key="14">
    <source>
        <dbReference type="ARBA" id="ARBA00023054"/>
    </source>
</evidence>
<evidence type="ECO:0000256" key="11">
    <source>
        <dbReference type="ARBA" id="ARBA00022801"/>
    </source>
</evidence>
<keyword evidence="9" id="KW-0227">DNA damage</keyword>
<keyword evidence="8" id="KW-0255">Endonuclease</keyword>
<keyword evidence="7" id="KW-0479">Metal-binding</keyword>
<keyword evidence="16" id="KW-0234">DNA repair</keyword>
<comment type="similarity">
    <text evidence="4">Belongs to the EME1/MMS4 family.</text>
</comment>
<dbReference type="GO" id="GO:0048476">
    <property type="term" value="C:Holliday junction resolvase complex"/>
    <property type="evidence" value="ECO:0007669"/>
    <property type="project" value="InterPro"/>
</dbReference>
<evidence type="ECO:0000256" key="9">
    <source>
        <dbReference type="ARBA" id="ARBA00022763"/>
    </source>
</evidence>
<keyword evidence="11" id="KW-0378">Hydrolase</keyword>
<dbReference type="AlphaFoldDB" id="A0AAD1YVT2"/>
<evidence type="ECO:0000256" key="7">
    <source>
        <dbReference type="ARBA" id="ARBA00022723"/>
    </source>
</evidence>
<dbReference type="InterPro" id="IPR042530">
    <property type="entry name" value="EME1/EME2_C"/>
</dbReference>
<evidence type="ECO:0000256" key="1">
    <source>
        <dbReference type="ARBA" id="ARBA00001913"/>
    </source>
</evidence>
<evidence type="ECO:0000256" key="16">
    <source>
        <dbReference type="ARBA" id="ARBA00023204"/>
    </source>
</evidence>
<accession>A0AAD1YVT2</accession>
<comment type="cofactor">
    <cofactor evidence="1">
        <name>Ca(2+)</name>
        <dbReference type="ChEBI" id="CHEBI:29108"/>
    </cofactor>
</comment>
<evidence type="ECO:0000256" key="13">
    <source>
        <dbReference type="ARBA" id="ARBA00022842"/>
    </source>
</evidence>
<evidence type="ECO:0000256" key="4">
    <source>
        <dbReference type="ARBA" id="ARBA00005313"/>
    </source>
</evidence>
<dbReference type="FunFam" id="1.10.150.670:FF:000007">
    <property type="entry name" value="Crossover junction endonuclease EME1B"/>
    <property type="match status" value="1"/>
</dbReference>
<keyword evidence="10" id="KW-0498">Mitosis</keyword>
<keyword evidence="17" id="KW-0539">Nucleus</keyword>
<dbReference type="InterPro" id="IPR006166">
    <property type="entry name" value="ERCC4_domain"/>
</dbReference>
<dbReference type="InterPro" id="IPR033310">
    <property type="entry name" value="Mms4/EME1/EME2"/>
</dbReference>
<keyword evidence="18" id="KW-0469">Meiosis</keyword>
<dbReference type="GO" id="GO:0016787">
    <property type="term" value="F:hydrolase activity"/>
    <property type="evidence" value="ECO:0007669"/>
    <property type="project" value="UniProtKB-KW"/>
</dbReference>
<feature type="domain" description="ERCC4" evidence="23">
    <location>
        <begin position="335"/>
        <end position="491"/>
    </location>
</feature>
<dbReference type="GO" id="GO:0051301">
    <property type="term" value="P:cell division"/>
    <property type="evidence" value="ECO:0007669"/>
    <property type="project" value="UniProtKB-KW"/>
</dbReference>
<dbReference type="GO" id="GO:0051321">
    <property type="term" value="P:meiotic cell cycle"/>
    <property type="evidence" value="ECO:0007669"/>
    <property type="project" value="UniProtKB-KW"/>
</dbReference>
<dbReference type="GO" id="GO:0003677">
    <property type="term" value="F:DNA binding"/>
    <property type="evidence" value="ECO:0007669"/>
    <property type="project" value="InterPro"/>
</dbReference>
<dbReference type="GO" id="GO:0004519">
    <property type="term" value="F:endonuclease activity"/>
    <property type="evidence" value="ECO:0007669"/>
    <property type="project" value="UniProtKB-KW"/>
</dbReference>
<feature type="compositionally biased region" description="Basic and acidic residues" evidence="22">
    <location>
        <begin position="258"/>
        <end position="271"/>
    </location>
</feature>
<keyword evidence="19" id="KW-0131">Cell cycle</keyword>
<dbReference type="GO" id="GO:0006281">
    <property type="term" value="P:DNA repair"/>
    <property type="evidence" value="ECO:0007669"/>
    <property type="project" value="UniProtKB-KW"/>
</dbReference>
<evidence type="ECO:0000256" key="3">
    <source>
        <dbReference type="ARBA" id="ARBA00004123"/>
    </source>
</evidence>
<evidence type="ECO:0000313" key="25">
    <source>
        <dbReference type="Proteomes" id="UP000834106"/>
    </source>
</evidence>
<reference evidence="24" key="1">
    <citation type="submission" date="2023-05" db="EMBL/GenBank/DDBJ databases">
        <authorList>
            <person name="Huff M."/>
        </authorList>
    </citation>
    <scope>NUCLEOTIDE SEQUENCE</scope>
</reference>
<evidence type="ECO:0000256" key="15">
    <source>
        <dbReference type="ARBA" id="ARBA00023172"/>
    </source>
</evidence>
<comment type="cofactor">
    <cofactor evidence="2">
        <name>Mg(2+)</name>
        <dbReference type="ChEBI" id="CHEBI:18420"/>
    </cofactor>
</comment>
<evidence type="ECO:0000256" key="20">
    <source>
        <dbReference type="ARBA" id="ARBA00059712"/>
    </source>
</evidence>
<feature type="region of interest" description="Disordered" evidence="22">
    <location>
        <begin position="1"/>
        <end position="44"/>
    </location>
</feature>
<dbReference type="CDD" id="cd20083">
    <property type="entry name" value="XPF_nuclease_EME"/>
    <property type="match status" value="1"/>
</dbReference>
<comment type="function">
    <text evidence="20">Interacts with MUS81 to form a DNA structure-specific endonuclease with substrate preference for branched DNA structures with a 5'-end at the branch nick. Typical substrates include 3'-flap structures, D-loops, replication forks, nicked Holliday junctions and also intact Holliday junctions with a reduced efficiency. May be required in mitosis for the processing of stalled or collapsed replication fork intermediates. Plays a role in DNA repair and in genotoxic stress-induced homologous recombination (HR) in somatic cells. Mediates a subset of meiotic recombination events that are insensitive to crossover interference.</text>
</comment>
<dbReference type="GO" id="GO:0046872">
    <property type="term" value="F:metal ion binding"/>
    <property type="evidence" value="ECO:0007669"/>
    <property type="project" value="UniProtKB-KW"/>
</dbReference>
<keyword evidence="12" id="KW-0106">Calcium</keyword>
<evidence type="ECO:0000256" key="2">
    <source>
        <dbReference type="ARBA" id="ARBA00001946"/>
    </source>
</evidence>
<dbReference type="GO" id="GO:0006310">
    <property type="term" value="P:DNA recombination"/>
    <property type="evidence" value="ECO:0007669"/>
    <property type="project" value="UniProtKB-KW"/>
</dbReference>
<feature type="region of interest" description="Disordered" evidence="22">
    <location>
        <begin position="253"/>
        <end position="294"/>
    </location>
</feature>
<sequence>MSQPISVDILSDSDSDDNRRPALRNDAIDLTTPPLSVAHSKKKQRKEYLSNSTVFIIDDDPTPCKLPQMSFAGQQFSSTLSSVPETPFSDASIVKCSQGKSLSSDEHVVAETPVSELLKSQVPIVNCNRGFSNSEIGSSLISNTKTSGINPLICVESDEESENVGGIEAWKNNETVFAAELANESEFDSRIVASSFPLGSSIELQKKFSLGNDDIMQMPESNRHLSSLEDDISTACRYHDDGSDILEPLDQVLRRSGKSGDKPTKKTEAKNGMKKKKMSKEERHHLMEEKKQQKEQEKLLKAASKEEAAKMRKHQKEMQKWEKGKYALKSIMAKIDTKVVELGSIGGHLLTRFAEKSLSYRITSNPVERSIVWTMAAPEETTQVSSQEIEISYVLIIYEAEDFCNLILNDSLMGHVQSIQQHYPHHTICYLTNRLMAYINKREQGQYKNPSNYSGWKRPPIEEILSKLTTHFSKVHSRQCTDEAELAEHVVGLTCSLASCQFRKKLTRLSVDANGALIPNDCIDKNLIKKSPWMKALIAIPKVQPRFAVAIWKKYPTMKSLLSVYMDPGKSVHEKEFLLKDLTIEGLTGGDRRLGEICSKRVYRILMAQCGSIKTDDVESGADFFS</sequence>